<dbReference type="AlphaFoldDB" id="A0A8E2JP05"/>
<dbReference type="OrthoDB" id="2687452at2759"/>
<dbReference type="EMBL" id="KV750569">
    <property type="protein sequence ID" value="OCL04218.1"/>
    <property type="molecule type" value="Genomic_DNA"/>
</dbReference>
<dbReference type="Gene3D" id="3.30.160.60">
    <property type="entry name" value="Classic Zinc Finger"/>
    <property type="match status" value="1"/>
</dbReference>
<reference evidence="3 4" key="1">
    <citation type="journal article" date="2016" name="Nat. Commun.">
        <title>Ectomycorrhizal ecology is imprinted in the genome of the dominant symbiotic fungus Cenococcum geophilum.</title>
        <authorList>
            <consortium name="DOE Joint Genome Institute"/>
            <person name="Peter M."/>
            <person name="Kohler A."/>
            <person name="Ohm R.A."/>
            <person name="Kuo A."/>
            <person name="Krutzmann J."/>
            <person name="Morin E."/>
            <person name="Arend M."/>
            <person name="Barry K.W."/>
            <person name="Binder M."/>
            <person name="Choi C."/>
            <person name="Clum A."/>
            <person name="Copeland A."/>
            <person name="Grisel N."/>
            <person name="Haridas S."/>
            <person name="Kipfer T."/>
            <person name="LaButti K."/>
            <person name="Lindquist E."/>
            <person name="Lipzen A."/>
            <person name="Maire R."/>
            <person name="Meier B."/>
            <person name="Mihaltcheva S."/>
            <person name="Molinier V."/>
            <person name="Murat C."/>
            <person name="Poggeler S."/>
            <person name="Quandt C.A."/>
            <person name="Sperisen C."/>
            <person name="Tritt A."/>
            <person name="Tisserant E."/>
            <person name="Crous P.W."/>
            <person name="Henrissat B."/>
            <person name="Nehls U."/>
            <person name="Egli S."/>
            <person name="Spatafora J.W."/>
            <person name="Grigoriev I.V."/>
            <person name="Martin F.M."/>
        </authorList>
    </citation>
    <scope>NUCLEOTIDE SEQUENCE [LARGE SCALE GENOMIC DNA]</scope>
    <source>
        <strain evidence="3 4">CBS 207.34</strain>
    </source>
</reference>
<dbReference type="InterPro" id="IPR013087">
    <property type="entry name" value="Znf_C2H2_type"/>
</dbReference>
<evidence type="ECO:0000259" key="2">
    <source>
        <dbReference type="PROSITE" id="PS00028"/>
    </source>
</evidence>
<feature type="compositionally biased region" description="Basic and acidic residues" evidence="1">
    <location>
        <begin position="132"/>
        <end position="141"/>
    </location>
</feature>
<dbReference type="SMART" id="SM00355">
    <property type="entry name" value="ZnF_C2H2"/>
    <property type="match status" value="2"/>
</dbReference>
<name>A0A8E2JP05_9PEZI</name>
<feature type="compositionally biased region" description="Polar residues" evidence="1">
    <location>
        <begin position="57"/>
        <end position="78"/>
    </location>
</feature>
<keyword evidence="4" id="KW-1185">Reference proteome</keyword>
<evidence type="ECO:0000313" key="3">
    <source>
        <dbReference type="EMBL" id="OCL04218.1"/>
    </source>
</evidence>
<dbReference type="PROSITE" id="PS00028">
    <property type="entry name" value="ZINC_FINGER_C2H2_1"/>
    <property type="match status" value="1"/>
</dbReference>
<dbReference type="Proteomes" id="UP000250140">
    <property type="component" value="Unassembled WGS sequence"/>
</dbReference>
<gene>
    <name evidence="3" type="ORF">AOQ84DRAFT_380824</name>
</gene>
<organism evidence="3 4">
    <name type="scientific">Glonium stellatum</name>
    <dbReference type="NCBI Taxonomy" id="574774"/>
    <lineage>
        <taxon>Eukaryota</taxon>
        <taxon>Fungi</taxon>
        <taxon>Dikarya</taxon>
        <taxon>Ascomycota</taxon>
        <taxon>Pezizomycotina</taxon>
        <taxon>Dothideomycetes</taxon>
        <taxon>Pleosporomycetidae</taxon>
        <taxon>Gloniales</taxon>
        <taxon>Gloniaceae</taxon>
        <taxon>Glonium</taxon>
    </lineage>
</organism>
<proteinExistence type="predicted"/>
<evidence type="ECO:0000256" key="1">
    <source>
        <dbReference type="SAM" id="MobiDB-lite"/>
    </source>
</evidence>
<feature type="region of interest" description="Disordered" evidence="1">
    <location>
        <begin position="1"/>
        <end position="78"/>
    </location>
</feature>
<sequence length="352" mass="37204">MSNSSRPSFPAILAGLPPPINSNSNPTDEKRLFGLTGLSAIPQGTHRATNQDHLDSANWSPAPSPFSTTNEPGSYNSSDVSRAVYQTADDAFLGPSLGHANWPSAPSPALLGSDSTFDSLDWLSAPSQTLLDSHDPCRLADGEPSDPTLDSSSVPFPVLQDTDHFEGEAASGPSFDWSPAPLPHHQGTHTAATGGHFEPILGFTDGAIDNFIFPLGNDGQFGIPVGLSDFNFIGGVGGFGSLDNFQSDASPAPEMARSSGSTTQRHGTALANPSVPATAIAPNAVNALPNSDRIRCTHTGCSATFGRPGDFRRHMGKHGTPGLRCPVGVCNYETYRPDKLRDHQRKKHRMNI</sequence>
<protein>
    <recommendedName>
        <fullName evidence="2">C2H2-type domain-containing protein</fullName>
    </recommendedName>
</protein>
<feature type="domain" description="C2H2-type" evidence="2">
    <location>
        <begin position="296"/>
        <end position="318"/>
    </location>
</feature>
<feature type="region of interest" description="Disordered" evidence="1">
    <location>
        <begin position="245"/>
        <end position="269"/>
    </location>
</feature>
<evidence type="ECO:0000313" key="4">
    <source>
        <dbReference type="Proteomes" id="UP000250140"/>
    </source>
</evidence>
<feature type="region of interest" description="Disordered" evidence="1">
    <location>
        <begin position="132"/>
        <end position="193"/>
    </location>
</feature>
<accession>A0A8E2JP05</accession>